<evidence type="ECO:0000313" key="1">
    <source>
        <dbReference type="EMBL" id="KGB35209.1"/>
    </source>
</evidence>
<name>A0A094ZQ96_SCHHA</name>
<accession>A0A094ZQ96</accession>
<organism evidence="1">
    <name type="scientific">Schistosoma haematobium</name>
    <name type="common">Blood fluke</name>
    <dbReference type="NCBI Taxonomy" id="6185"/>
    <lineage>
        <taxon>Eukaryota</taxon>
        <taxon>Metazoa</taxon>
        <taxon>Spiralia</taxon>
        <taxon>Lophotrochozoa</taxon>
        <taxon>Platyhelminthes</taxon>
        <taxon>Trematoda</taxon>
        <taxon>Digenea</taxon>
        <taxon>Strigeidida</taxon>
        <taxon>Schistosomatoidea</taxon>
        <taxon>Schistosomatidae</taxon>
        <taxon>Schistosoma</taxon>
    </lineage>
</organism>
<dbReference type="EMBL" id="KL250665">
    <property type="protein sequence ID" value="KGB35209.1"/>
    <property type="molecule type" value="Genomic_DNA"/>
</dbReference>
<reference evidence="1" key="1">
    <citation type="journal article" date="2012" name="Nat. Genet.">
        <title>Whole-genome sequence of Schistosoma haematobium.</title>
        <authorList>
            <person name="Young N.D."/>
            <person name="Jex A.R."/>
            <person name="Li B."/>
            <person name="Liu S."/>
            <person name="Yang L."/>
            <person name="Xiong Z."/>
            <person name="Li Y."/>
            <person name="Cantacessi C."/>
            <person name="Hall R.S."/>
            <person name="Xu X."/>
            <person name="Chen F."/>
            <person name="Wu X."/>
            <person name="Zerlotini A."/>
            <person name="Oliveira G."/>
            <person name="Hofmann A."/>
            <person name="Zhang G."/>
            <person name="Fang X."/>
            <person name="Kang Y."/>
            <person name="Campbell B.E."/>
            <person name="Loukas A."/>
            <person name="Ranganathan S."/>
            <person name="Rollinson D."/>
            <person name="Rinaldi G."/>
            <person name="Brindley P.J."/>
            <person name="Yang H."/>
            <person name="Wang J."/>
            <person name="Wang J."/>
            <person name="Gasser R.B."/>
        </authorList>
    </citation>
    <scope>NUCLEOTIDE SEQUENCE [LARGE SCALE GENOMIC DNA]</scope>
</reference>
<proteinExistence type="predicted"/>
<dbReference type="AlphaFoldDB" id="A0A094ZQ96"/>
<gene>
    <name evidence="1" type="ORF">MS3_03446</name>
</gene>
<protein>
    <submittedName>
        <fullName evidence="1">Uncharacterized protein</fullName>
    </submittedName>
</protein>
<sequence>MTSIALYCSELLRLQVKKPELPGFDPYQEHLCVNCCLAKPELPGFDPYQEHLCVNCCLARNSLQFTVTLILGIL</sequence>